<protein>
    <submittedName>
        <fullName evidence="1">Uncharacterized protein</fullName>
    </submittedName>
</protein>
<accession>A0AAV4T181</accession>
<evidence type="ECO:0000313" key="2">
    <source>
        <dbReference type="Proteomes" id="UP001054945"/>
    </source>
</evidence>
<organism evidence="1 2">
    <name type="scientific">Caerostris extrusa</name>
    <name type="common">Bark spider</name>
    <name type="synonym">Caerostris bankana</name>
    <dbReference type="NCBI Taxonomy" id="172846"/>
    <lineage>
        <taxon>Eukaryota</taxon>
        <taxon>Metazoa</taxon>
        <taxon>Ecdysozoa</taxon>
        <taxon>Arthropoda</taxon>
        <taxon>Chelicerata</taxon>
        <taxon>Arachnida</taxon>
        <taxon>Araneae</taxon>
        <taxon>Araneomorphae</taxon>
        <taxon>Entelegynae</taxon>
        <taxon>Araneoidea</taxon>
        <taxon>Araneidae</taxon>
        <taxon>Caerostris</taxon>
    </lineage>
</organism>
<dbReference type="EMBL" id="BPLR01010517">
    <property type="protein sequence ID" value="GIY39829.1"/>
    <property type="molecule type" value="Genomic_DNA"/>
</dbReference>
<proteinExistence type="predicted"/>
<keyword evidence="2" id="KW-1185">Reference proteome</keyword>
<gene>
    <name evidence="1" type="ORF">CEXT_166551</name>
</gene>
<reference evidence="1 2" key="1">
    <citation type="submission" date="2021-06" db="EMBL/GenBank/DDBJ databases">
        <title>Caerostris extrusa draft genome.</title>
        <authorList>
            <person name="Kono N."/>
            <person name="Arakawa K."/>
        </authorList>
    </citation>
    <scope>NUCLEOTIDE SEQUENCE [LARGE SCALE GENOMIC DNA]</scope>
</reference>
<dbReference type="Proteomes" id="UP001054945">
    <property type="component" value="Unassembled WGS sequence"/>
</dbReference>
<name>A0AAV4T181_CAEEX</name>
<comment type="caution">
    <text evidence="1">The sequence shown here is derived from an EMBL/GenBank/DDBJ whole genome shotgun (WGS) entry which is preliminary data.</text>
</comment>
<evidence type="ECO:0000313" key="1">
    <source>
        <dbReference type="EMBL" id="GIY39829.1"/>
    </source>
</evidence>
<sequence length="102" mass="11775">MRKRGIADDLSGSFKHRSIPNPHVCRLKFKSKGPIYEAEQRCLKRAVQMEASCPEPVVKVNVRDEVQLSLWLDCRYCGNKEILPYDASGLMPNWQAYWPLLP</sequence>
<dbReference type="AlphaFoldDB" id="A0AAV4T181"/>